<keyword evidence="2" id="KW-0597">Phosphoprotein</keyword>
<evidence type="ECO:0000259" key="5">
    <source>
        <dbReference type="Pfam" id="PF05678"/>
    </source>
</evidence>
<dbReference type="OrthoDB" id="10392533at2759"/>
<accession>A0A6A4Q8T2</accession>
<feature type="region of interest" description="Disordered" evidence="4">
    <location>
        <begin position="86"/>
        <end position="118"/>
    </location>
</feature>
<keyword evidence="7" id="KW-1185">Reference proteome</keyword>
<dbReference type="PANTHER" id="PTHR33402:SF22">
    <property type="entry name" value="VQ MOTIF-CONTAINING PROTEIN 31"/>
    <property type="match status" value="1"/>
</dbReference>
<organism evidence="6 7">
    <name type="scientific">Lupinus albus</name>
    <name type="common">White lupine</name>
    <name type="synonym">Lupinus termis</name>
    <dbReference type="NCBI Taxonomy" id="3870"/>
    <lineage>
        <taxon>Eukaryota</taxon>
        <taxon>Viridiplantae</taxon>
        <taxon>Streptophyta</taxon>
        <taxon>Embryophyta</taxon>
        <taxon>Tracheophyta</taxon>
        <taxon>Spermatophyta</taxon>
        <taxon>Magnoliopsida</taxon>
        <taxon>eudicotyledons</taxon>
        <taxon>Gunneridae</taxon>
        <taxon>Pentapetalae</taxon>
        <taxon>rosids</taxon>
        <taxon>fabids</taxon>
        <taxon>Fabales</taxon>
        <taxon>Fabaceae</taxon>
        <taxon>Papilionoideae</taxon>
        <taxon>50 kb inversion clade</taxon>
        <taxon>genistoids sensu lato</taxon>
        <taxon>core genistoids</taxon>
        <taxon>Genisteae</taxon>
        <taxon>Lupinus</taxon>
    </lineage>
</organism>
<dbReference type="EMBL" id="WOCE01000007">
    <property type="protein sequence ID" value="KAE9610190.1"/>
    <property type="molecule type" value="Genomic_DNA"/>
</dbReference>
<dbReference type="InterPro" id="IPR039611">
    <property type="entry name" value="VQ_4/11/13/19/31/33"/>
</dbReference>
<feature type="compositionally biased region" description="Low complexity" evidence="4">
    <location>
        <begin position="95"/>
        <end position="118"/>
    </location>
</feature>
<comment type="caution">
    <text evidence="6">The sequence shown here is derived from an EMBL/GenBank/DDBJ whole genome shotgun (WGS) entry which is preliminary data.</text>
</comment>
<dbReference type="PANTHER" id="PTHR33402">
    <property type="entry name" value="VQ MOTIF-CONTAINING PROTEIN 11-LIKE"/>
    <property type="match status" value="1"/>
</dbReference>
<evidence type="ECO:0000256" key="4">
    <source>
        <dbReference type="SAM" id="MobiDB-lite"/>
    </source>
</evidence>
<evidence type="ECO:0000256" key="3">
    <source>
        <dbReference type="ARBA" id="ARBA00023242"/>
    </source>
</evidence>
<name>A0A6A4Q8T2_LUPAL</name>
<comment type="subcellular location">
    <subcellularLocation>
        <location evidence="1">Nucleus</location>
    </subcellularLocation>
</comment>
<evidence type="ECO:0000313" key="7">
    <source>
        <dbReference type="Proteomes" id="UP000447434"/>
    </source>
</evidence>
<proteinExistence type="predicted"/>
<keyword evidence="3" id="KW-0539">Nucleus</keyword>
<protein>
    <recommendedName>
        <fullName evidence="5">VQ domain-containing protein</fullName>
    </recommendedName>
</protein>
<dbReference type="Proteomes" id="UP000447434">
    <property type="component" value="Chromosome 7"/>
</dbReference>
<dbReference type="Pfam" id="PF05678">
    <property type="entry name" value="VQ"/>
    <property type="match status" value="1"/>
</dbReference>
<dbReference type="AlphaFoldDB" id="A0A6A4Q8T2"/>
<sequence length="196" mass="21754">MRMEKPPMHGATADCKPITTFVHTNSSAFMEVVQRLTCPSETTASKEEDAAATTKVPTPTVKRTITKLHERRKYMKPKLEIVKPTFQYKSGLSPGGSRNSSFPPSPGSGSSSLLQSPTTPSAIFSRLTLLVEEDEKKEDSAIPELNTEEEEKAIRERRFYLHPSPRSKQGFPQPQLLTLFPMPSPNTIDNVSFSTS</sequence>
<dbReference type="GO" id="GO:0005634">
    <property type="term" value="C:nucleus"/>
    <property type="evidence" value="ECO:0007669"/>
    <property type="project" value="UniProtKB-SubCell"/>
</dbReference>
<reference evidence="7" key="1">
    <citation type="journal article" date="2020" name="Nat. Commun.">
        <title>Genome sequence of the cluster root forming white lupin.</title>
        <authorList>
            <person name="Hufnagel B."/>
            <person name="Marques A."/>
            <person name="Soriano A."/>
            <person name="Marques L."/>
            <person name="Divol F."/>
            <person name="Doumas P."/>
            <person name="Sallet E."/>
            <person name="Mancinotti D."/>
            <person name="Carrere S."/>
            <person name="Marande W."/>
            <person name="Arribat S."/>
            <person name="Keller J."/>
            <person name="Huneau C."/>
            <person name="Blein T."/>
            <person name="Aime D."/>
            <person name="Laguerre M."/>
            <person name="Taylor J."/>
            <person name="Schubert V."/>
            <person name="Nelson M."/>
            <person name="Geu-Flores F."/>
            <person name="Crespi M."/>
            <person name="Gallardo-Guerrero K."/>
            <person name="Delaux P.-M."/>
            <person name="Salse J."/>
            <person name="Berges H."/>
            <person name="Guyot R."/>
            <person name="Gouzy J."/>
            <person name="Peret B."/>
        </authorList>
    </citation>
    <scope>NUCLEOTIDE SEQUENCE [LARGE SCALE GENOMIC DNA]</scope>
    <source>
        <strain evidence="7">cv. Amiga</strain>
    </source>
</reference>
<dbReference type="InterPro" id="IPR008889">
    <property type="entry name" value="VQ"/>
</dbReference>
<feature type="domain" description="VQ" evidence="5">
    <location>
        <begin position="19"/>
        <end position="37"/>
    </location>
</feature>
<evidence type="ECO:0000313" key="6">
    <source>
        <dbReference type="EMBL" id="KAE9610190.1"/>
    </source>
</evidence>
<gene>
    <name evidence="6" type="ORF">Lalb_Chr07g0183951</name>
</gene>
<evidence type="ECO:0000256" key="2">
    <source>
        <dbReference type="ARBA" id="ARBA00022553"/>
    </source>
</evidence>
<evidence type="ECO:0000256" key="1">
    <source>
        <dbReference type="ARBA" id="ARBA00004123"/>
    </source>
</evidence>